<evidence type="ECO:0000256" key="1">
    <source>
        <dbReference type="ARBA" id="ARBA00008779"/>
    </source>
</evidence>
<keyword evidence="2" id="KW-0732">Signal</keyword>
<dbReference type="Gene3D" id="3.40.720.10">
    <property type="entry name" value="Alkaline Phosphatase, subunit A"/>
    <property type="match status" value="1"/>
</dbReference>
<evidence type="ECO:0000313" key="5">
    <source>
        <dbReference type="Proteomes" id="UP000316921"/>
    </source>
</evidence>
<reference evidence="4 5" key="1">
    <citation type="submission" date="2019-02" db="EMBL/GenBank/DDBJ databases">
        <title>Deep-cultivation of Planctomycetes and their phenomic and genomic characterization uncovers novel biology.</title>
        <authorList>
            <person name="Wiegand S."/>
            <person name="Jogler M."/>
            <person name="Boedeker C."/>
            <person name="Pinto D."/>
            <person name="Vollmers J."/>
            <person name="Rivas-Marin E."/>
            <person name="Kohn T."/>
            <person name="Peeters S.H."/>
            <person name="Heuer A."/>
            <person name="Rast P."/>
            <person name="Oberbeckmann S."/>
            <person name="Bunk B."/>
            <person name="Jeske O."/>
            <person name="Meyerdierks A."/>
            <person name="Storesund J.E."/>
            <person name="Kallscheuer N."/>
            <person name="Luecker S."/>
            <person name="Lage O.M."/>
            <person name="Pohl T."/>
            <person name="Merkel B.J."/>
            <person name="Hornburger P."/>
            <person name="Mueller R.-W."/>
            <person name="Bruemmer F."/>
            <person name="Labrenz M."/>
            <person name="Spormann A.M."/>
            <person name="Op den Camp H."/>
            <person name="Overmann J."/>
            <person name="Amann R."/>
            <person name="Jetten M.S.M."/>
            <person name="Mascher T."/>
            <person name="Medema M.H."/>
            <person name="Devos D.P."/>
            <person name="Kaster A.-K."/>
            <person name="Ovreas L."/>
            <person name="Rohde M."/>
            <person name="Galperin M.Y."/>
            <person name="Jogler C."/>
        </authorList>
    </citation>
    <scope>NUCLEOTIDE SEQUENCE [LARGE SCALE GENOMIC DNA]</scope>
    <source>
        <strain evidence="4 5">Pla133</strain>
    </source>
</reference>
<dbReference type="RefSeq" id="WP_145063559.1">
    <property type="nucleotide sequence ID" value="NZ_CP036287.1"/>
</dbReference>
<evidence type="ECO:0000313" key="4">
    <source>
        <dbReference type="EMBL" id="QDU66209.1"/>
    </source>
</evidence>
<name>A0A518BGU5_9BACT</name>
<feature type="chain" id="PRO_5022101026" evidence="2">
    <location>
        <begin position="18"/>
        <end position="952"/>
    </location>
</feature>
<dbReference type="KEGG" id="pbap:Pla133_12750"/>
<organism evidence="4 5">
    <name type="scientific">Engelhardtia mirabilis</name>
    <dbReference type="NCBI Taxonomy" id="2528011"/>
    <lineage>
        <taxon>Bacteria</taxon>
        <taxon>Pseudomonadati</taxon>
        <taxon>Planctomycetota</taxon>
        <taxon>Planctomycetia</taxon>
        <taxon>Planctomycetia incertae sedis</taxon>
        <taxon>Engelhardtia</taxon>
    </lineage>
</organism>
<dbReference type="CDD" id="cd16148">
    <property type="entry name" value="sulfatase_like"/>
    <property type="match status" value="1"/>
</dbReference>
<accession>A0A518BGU5</accession>
<dbReference type="PANTHER" id="PTHR42693:SF33">
    <property type="entry name" value="ARYLSULFATASE"/>
    <property type="match status" value="1"/>
</dbReference>
<keyword evidence="5" id="KW-1185">Reference proteome</keyword>
<dbReference type="SUPFAM" id="SSF53649">
    <property type="entry name" value="Alkaline phosphatase-like"/>
    <property type="match status" value="1"/>
</dbReference>
<proteinExistence type="inferred from homology"/>
<dbReference type="AlphaFoldDB" id="A0A518BGU5"/>
<dbReference type="InterPro" id="IPR017850">
    <property type="entry name" value="Alkaline_phosphatase_core_sf"/>
</dbReference>
<keyword evidence="4" id="KW-0378">Hydrolase</keyword>
<dbReference type="InterPro" id="IPR050738">
    <property type="entry name" value="Sulfatase"/>
</dbReference>
<dbReference type="GO" id="GO:0004065">
    <property type="term" value="F:arylsulfatase activity"/>
    <property type="evidence" value="ECO:0007669"/>
    <property type="project" value="UniProtKB-EC"/>
</dbReference>
<gene>
    <name evidence="4" type="ORF">Pla133_12750</name>
</gene>
<dbReference type="Pfam" id="PF00884">
    <property type="entry name" value="Sulfatase"/>
    <property type="match status" value="1"/>
</dbReference>
<protein>
    <submittedName>
        <fullName evidence="4">Arylsulfatase</fullName>
        <ecNumber evidence="4">3.1.6.1</ecNumber>
    </submittedName>
</protein>
<feature type="domain" description="Sulfatase N-terminal" evidence="3">
    <location>
        <begin position="398"/>
        <end position="705"/>
    </location>
</feature>
<dbReference type="Gene3D" id="3.30.1120.10">
    <property type="match status" value="1"/>
</dbReference>
<evidence type="ECO:0000259" key="3">
    <source>
        <dbReference type="Pfam" id="PF00884"/>
    </source>
</evidence>
<evidence type="ECO:0000256" key="2">
    <source>
        <dbReference type="SAM" id="SignalP"/>
    </source>
</evidence>
<sequence length="952" mass="104570" precursor="true">MMRYAALALLLFAPACADREPAPSPHRIRLFDLMDSATLETPSRPDAPPATETVVLADFEDRTIGRMWMVVDEPGSEVVDDDGRLGIGDGAGGMGAGLAVGPLAPGEAGAAVLLVPAHGFARYDITGRVRLDHNGQQDSASTREALRVLEHRGEVEDPGSVQSFIRSLAPTHRVSRQSDPSGWDRFSVSFVTRSETGTLELQLRHQDDGSGQSVTRFDDLTVRHTPLTEADLWDHLRGLHAARDGEQVSTPWRIRALLPRAGIRAEEARDAVLLPPPSTLSFPLTLPPAKTAPRLRFHCGMLPDAFEAPGDGARIVVRFRPDGGELTEVGAVDFDPKQNEKDRGWQSVELDLTAHGGQTGVLSFESRDAPGSSKDPLDAVVLGTPRIEPGSGAPDALNVLLIGVDTLRADRVSALGYERPTTPQLERIAREGIRFQKARSQAPWTLPSFASILTSLYPSAHGAGRGGHGEWTGIDPGTTSLAELLARAGYETHGIVANGLLSPRYGLDQGFEGYHFSWARESAKDDASLAAEFIDAHRTTPWLLFWHVMDPHLPYATEPSFWEEFTDADYVGRFSARRSVPTQALHEPGRRAFEGPTPAPELSGADRRFVSDLYDAEIAETDAAIGRVLDALVKSGQWERTIVALVADHGEALGERGYYHHGYTLYDDQVHVPMLLRIPGRDEGRVVDTAVASIDLMPTVLAALGLERPDYFHGVDLLARDFEEEQSYFIESPTYDSSAQKAWVLGDFKYFHDPVFRTEALFDLAHDPGEVTDVAAQHPELVQRARRELERFRWEHLQLGRYHLRVVGRPGQRLTVSIGTDDVFDANFTTRPATPEADVELDLDRRSLVLDTTLEDSRWELVFWGRGQQLDVDVRLDGQPLEAGALLGNADRSRSLPLALTRDEIPALDADDVSGPKLDQALLWLDAGASTETSTLSSPDELEMLRQLGYVR</sequence>
<dbReference type="EC" id="3.1.6.1" evidence="4"/>
<dbReference type="Proteomes" id="UP000316921">
    <property type="component" value="Chromosome"/>
</dbReference>
<dbReference type="InterPro" id="IPR000917">
    <property type="entry name" value="Sulfatase_N"/>
</dbReference>
<feature type="signal peptide" evidence="2">
    <location>
        <begin position="1"/>
        <end position="17"/>
    </location>
</feature>
<dbReference type="PANTHER" id="PTHR42693">
    <property type="entry name" value="ARYLSULFATASE FAMILY MEMBER"/>
    <property type="match status" value="1"/>
</dbReference>
<dbReference type="EMBL" id="CP036287">
    <property type="protein sequence ID" value="QDU66209.1"/>
    <property type="molecule type" value="Genomic_DNA"/>
</dbReference>
<comment type="similarity">
    <text evidence="1">Belongs to the sulfatase family.</text>
</comment>